<gene>
    <name evidence="2" type="ORF">SDC9_19562</name>
</gene>
<name>A0A644U4A9_9ZZZZ</name>
<protein>
    <submittedName>
        <fullName evidence="2">Uncharacterized protein</fullName>
    </submittedName>
</protein>
<accession>A0A644U4A9</accession>
<keyword evidence="1" id="KW-1133">Transmembrane helix</keyword>
<reference evidence="2" key="1">
    <citation type="submission" date="2019-08" db="EMBL/GenBank/DDBJ databases">
        <authorList>
            <person name="Kucharzyk K."/>
            <person name="Murdoch R.W."/>
            <person name="Higgins S."/>
            <person name="Loffler F."/>
        </authorList>
    </citation>
    <scope>NUCLEOTIDE SEQUENCE</scope>
</reference>
<evidence type="ECO:0000313" key="2">
    <source>
        <dbReference type="EMBL" id="MPL73756.1"/>
    </source>
</evidence>
<proteinExistence type="predicted"/>
<comment type="caution">
    <text evidence="2">The sequence shown here is derived from an EMBL/GenBank/DDBJ whole genome shotgun (WGS) entry which is preliminary data.</text>
</comment>
<keyword evidence="1" id="KW-0472">Membrane</keyword>
<sequence>MQMMLADSHRGLSLVVDLALDRLMAPAAILIALMIGGALGYELVQLFGPAAGSPYQL</sequence>
<evidence type="ECO:0000256" key="1">
    <source>
        <dbReference type="SAM" id="Phobius"/>
    </source>
</evidence>
<feature type="transmembrane region" description="Helical" evidence="1">
    <location>
        <begin position="23"/>
        <end position="44"/>
    </location>
</feature>
<dbReference type="AlphaFoldDB" id="A0A644U4A9"/>
<keyword evidence="1" id="KW-0812">Transmembrane</keyword>
<dbReference type="EMBL" id="VSSQ01000075">
    <property type="protein sequence ID" value="MPL73756.1"/>
    <property type="molecule type" value="Genomic_DNA"/>
</dbReference>
<organism evidence="2">
    <name type="scientific">bioreactor metagenome</name>
    <dbReference type="NCBI Taxonomy" id="1076179"/>
    <lineage>
        <taxon>unclassified sequences</taxon>
        <taxon>metagenomes</taxon>
        <taxon>ecological metagenomes</taxon>
    </lineage>
</organism>